<name>A0AA48GMA4_9BACT</name>
<dbReference type="EMBL" id="AP027080">
    <property type="protein sequence ID" value="BDU73914.1"/>
    <property type="molecule type" value="Genomic_DNA"/>
</dbReference>
<proteinExistence type="predicted"/>
<evidence type="ECO:0000313" key="3">
    <source>
        <dbReference type="Proteomes" id="UP001238179"/>
    </source>
</evidence>
<dbReference type="RefSeq" id="WP_316412580.1">
    <property type="nucleotide sequence ID" value="NZ_AP027080.1"/>
</dbReference>
<dbReference type="AlphaFoldDB" id="A0AA48GMA4"/>
<dbReference type="KEGG" id="msil:METEAL_30880"/>
<dbReference type="Proteomes" id="UP001238179">
    <property type="component" value="Chromosome"/>
</dbReference>
<keyword evidence="1" id="KW-1133">Transmembrane helix</keyword>
<protein>
    <submittedName>
        <fullName evidence="2">Uncharacterized protein</fullName>
    </submittedName>
</protein>
<keyword evidence="1" id="KW-0812">Transmembrane</keyword>
<accession>A0AA48GMA4</accession>
<evidence type="ECO:0000256" key="1">
    <source>
        <dbReference type="SAM" id="Phobius"/>
    </source>
</evidence>
<gene>
    <name evidence="2" type="ORF">METEAL_30880</name>
</gene>
<keyword evidence="3" id="KW-1185">Reference proteome</keyword>
<keyword evidence="1" id="KW-0472">Membrane</keyword>
<reference evidence="3" key="1">
    <citation type="journal article" date="2023" name="Int. J. Syst. Evol. Microbiol.">
        <title>Mesoterricola silvestris gen. nov., sp. nov., Mesoterricola sediminis sp. nov., Geothrix oryzae sp. nov., Geothrix edaphica sp. nov., Geothrix rubra sp. nov., and Geothrix limicola sp. nov., six novel members of Acidobacteriota isolated from soils.</title>
        <authorList>
            <person name="Itoh H."/>
            <person name="Sugisawa Y."/>
            <person name="Mise K."/>
            <person name="Xu Z."/>
            <person name="Kuniyasu M."/>
            <person name="Ushijima N."/>
            <person name="Kawano K."/>
            <person name="Kobayashi E."/>
            <person name="Shiratori Y."/>
            <person name="Masuda Y."/>
            <person name="Senoo K."/>
        </authorList>
    </citation>
    <scope>NUCLEOTIDE SEQUENCE [LARGE SCALE GENOMIC DNA]</scope>
    <source>
        <strain evidence="3">W79</strain>
    </source>
</reference>
<organism evidence="2 3">
    <name type="scientific">Mesoterricola silvestris</name>
    <dbReference type="NCBI Taxonomy" id="2927979"/>
    <lineage>
        <taxon>Bacteria</taxon>
        <taxon>Pseudomonadati</taxon>
        <taxon>Acidobacteriota</taxon>
        <taxon>Holophagae</taxon>
        <taxon>Holophagales</taxon>
        <taxon>Holophagaceae</taxon>
        <taxon>Mesoterricola</taxon>
    </lineage>
</organism>
<evidence type="ECO:0000313" key="2">
    <source>
        <dbReference type="EMBL" id="BDU73914.1"/>
    </source>
</evidence>
<sequence length="183" mass="19747">MRAEAFRELGARLRTLATQAASRLARRLLGLLSELWQRSTAHRILGAATLLVLAAILLAGLRAAPLVYGHYALRHAAAIAARQSRIKGEEATLLSLRRRAFDLGLTEAALEEGAFTLAPGLTDDGPVCTVSYAFTHQVNVYGLFRLPVRFRGQVTGVQLDPAPNPGAIDLDERIQGLSANPRS</sequence>
<feature type="transmembrane region" description="Helical" evidence="1">
    <location>
        <begin position="44"/>
        <end position="64"/>
    </location>
</feature>